<evidence type="ECO:0000313" key="1">
    <source>
        <dbReference type="EMBL" id="CAB0013031.1"/>
    </source>
</evidence>
<protein>
    <submittedName>
        <fullName evidence="1">Uncharacterized protein</fullName>
    </submittedName>
</protein>
<gene>
    <name evidence="1" type="ORF">NTEN_LOCUS17704</name>
</gene>
<evidence type="ECO:0000313" key="2">
    <source>
        <dbReference type="Proteomes" id="UP000479000"/>
    </source>
</evidence>
<sequence>MFFDLVKQVEEGTSTQTGLKQLKHHPSVKRVTPQRLVVRNLTYVNNTDYETNDAQRPFKK</sequence>
<proteinExistence type="predicted"/>
<dbReference type="OrthoDB" id="1740355at2759"/>
<dbReference type="EMBL" id="CADCXU010025850">
    <property type="protein sequence ID" value="CAB0013031.1"/>
    <property type="molecule type" value="Genomic_DNA"/>
</dbReference>
<accession>A0A6H5H6P4</accession>
<name>A0A6H5H6P4_9HEMI</name>
<keyword evidence="2" id="KW-1185">Reference proteome</keyword>
<reference evidence="1 2" key="1">
    <citation type="submission" date="2020-02" db="EMBL/GenBank/DDBJ databases">
        <authorList>
            <person name="Ferguson B K."/>
        </authorList>
    </citation>
    <scope>NUCLEOTIDE SEQUENCE [LARGE SCALE GENOMIC DNA]</scope>
</reference>
<dbReference type="AlphaFoldDB" id="A0A6H5H6P4"/>
<organism evidence="1 2">
    <name type="scientific">Nesidiocoris tenuis</name>
    <dbReference type="NCBI Taxonomy" id="355587"/>
    <lineage>
        <taxon>Eukaryota</taxon>
        <taxon>Metazoa</taxon>
        <taxon>Ecdysozoa</taxon>
        <taxon>Arthropoda</taxon>
        <taxon>Hexapoda</taxon>
        <taxon>Insecta</taxon>
        <taxon>Pterygota</taxon>
        <taxon>Neoptera</taxon>
        <taxon>Paraneoptera</taxon>
        <taxon>Hemiptera</taxon>
        <taxon>Heteroptera</taxon>
        <taxon>Panheteroptera</taxon>
        <taxon>Cimicomorpha</taxon>
        <taxon>Miridae</taxon>
        <taxon>Dicyphina</taxon>
        <taxon>Nesidiocoris</taxon>
    </lineage>
</organism>
<dbReference type="Proteomes" id="UP000479000">
    <property type="component" value="Unassembled WGS sequence"/>
</dbReference>
<feature type="non-terminal residue" evidence="1">
    <location>
        <position position="60"/>
    </location>
</feature>